<reference evidence="1 2" key="1">
    <citation type="submission" date="2014-04" db="EMBL/GenBank/DDBJ databases">
        <title>The Genome Sequence of Mycobacterium tuberculosis TKK-01-0051.</title>
        <authorList>
            <consortium name="The Broad Institute Genomics Platform"/>
            <consortium name="The Broad Institute Genome Sequencing Center for Infectious Disease"/>
            <person name="Earl A.M."/>
            <person name="Cohen K."/>
            <person name="Pym A."/>
            <person name="Bishai W."/>
            <person name="Maharaj K."/>
            <person name="Desjardins C."/>
            <person name="Abeel T."/>
            <person name="Young S."/>
            <person name="Zeng Q."/>
            <person name="Gargeya S."/>
            <person name="Abouelleil A."/>
            <person name="Alvarado L."/>
            <person name="Chapman S.B."/>
            <person name="Gainer-Dewar J."/>
            <person name="Goldberg J."/>
            <person name="Griggs A."/>
            <person name="Gujja S."/>
            <person name="Hansen M."/>
            <person name="Howarth C."/>
            <person name="Imamovic A."/>
            <person name="Larimer J."/>
            <person name="Murphy C."/>
            <person name="Naylor J."/>
            <person name="Pearson M."/>
            <person name="Poon T.W."/>
            <person name="Priest M."/>
            <person name="Roberts A."/>
            <person name="Saif S."/>
            <person name="Shea T."/>
            <person name="Sykes S."/>
            <person name="Wortman J."/>
            <person name="Nusbaum C."/>
            <person name="Birren B."/>
        </authorList>
    </citation>
    <scope>NUCLEOTIDE SEQUENCE [LARGE SCALE GENOMIC DNA]</scope>
    <source>
        <strain evidence="1 2">TKK-01-0051</strain>
    </source>
</reference>
<accession>A0A051U7W7</accession>
<dbReference type="HOGENOM" id="CLU_148536_0_0_11"/>
<comment type="caution">
    <text evidence="1">The sequence shown here is derived from an EMBL/GenBank/DDBJ whole genome shotgun (WGS) entry which is preliminary data.</text>
</comment>
<gene>
    <name evidence="1" type="ORF">K875_02086</name>
</gene>
<evidence type="ECO:0000313" key="2">
    <source>
        <dbReference type="Proteomes" id="UP000025947"/>
    </source>
</evidence>
<dbReference type="EMBL" id="JLXW01000005">
    <property type="protein sequence ID" value="KBZ64696.1"/>
    <property type="molecule type" value="Genomic_DNA"/>
</dbReference>
<dbReference type="PATRIC" id="fig|1324261.3.peg.2104"/>
<organism evidence="1 2">
    <name type="scientific">Mycobacterium [tuberculosis] TKK-01-0051</name>
    <dbReference type="NCBI Taxonomy" id="1324261"/>
    <lineage>
        <taxon>Bacteria</taxon>
        <taxon>Bacillati</taxon>
        <taxon>Actinomycetota</taxon>
        <taxon>Actinomycetes</taxon>
        <taxon>Mycobacteriales</taxon>
        <taxon>Mycobacteriaceae</taxon>
        <taxon>Mycobacterium</taxon>
        <taxon>Mycobacterium avium complex (MAC)</taxon>
    </lineage>
</organism>
<sequence length="138" mass="14426">MAEPISSLLRRSLEHLEDEVPDSYRLLVAALGPMVVELDVDGEAFSLRGGARLRVSDGAGQPAGARIATSRGAILDLLDARLGLGEAVEIGTVRVRGPLDDVQRAHLALLAYVHAAVRASSQPALLTELRAGAPCPSA</sequence>
<dbReference type="AlphaFoldDB" id="A0A051U7W7"/>
<keyword evidence="2" id="KW-1185">Reference proteome</keyword>
<dbReference type="RefSeq" id="WP_044484969.1">
    <property type="nucleotide sequence ID" value="NZ_KK328284.1"/>
</dbReference>
<dbReference type="Proteomes" id="UP000025947">
    <property type="component" value="Unassembled WGS sequence"/>
</dbReference>
<protein>
    <recommendedName>
        <fullName evidence="3">SCP2 domain-containing protein</fullName>
    </recommendedName>
</protein>
<evidence type="ECO:0000313" key="1">
    <source>
        <dbReference type="EMBL" id="KBZ64696.1"/>
    </source>
</evidence>
<evidence type="ECO:0008006" key="3">
    <source>
        <dbReference type="Google" id="ProtNLM"/>
    </source>
</evidence>
<name>A0A051U7W7_9MYCO</name>
<proteinExistence type="predicted"/>